<evidence type="ECO:0000313" key="1">
    <source>
        <dbReference type="EMBL" id="PAV93852.1"/>
    </source>
</evidence>
<dbReference type="AlphaFoldDB" id="A0A2A2M603"/>
<dbReference type="EMBL" id="LIAE01003721">
    <property type="protein sequence ID" value="PAV93852.1"/>
    <property type="molecule type" value="Genomic_DNA"/>
</dbReference>
<protein>
    <submittedName>
        <fullName evidence="1">Uncharacterized protein</fullName>
    </submittedName>
</protein>
<comment type="caution">
    <text evidence="1">The sequence shown here is derived from an EMBL/GenBank/DDBJ whole genome shotgun (WGS) entry which is preliminary data.</text>
</comment>
<evidence type="ECO:0000313" key="2">
    <source>
        <dbReference type="Proteomes" id="UP000218231"/>
    </source>
</evidence>
<sequence>MCTSGFSPARTLAFGSEGWGSGRAIVGSGSIARYSHGRAQGGPGLCHSRNRQHPAGKSATIVPLTPADHERAALACIIKKVP</sequence>
<proteinExistence type="predicted"/>
<gene>
    <name evidence="1" type="ORF">WR25_02946</name>
</gene>
<reference evidence="1 2" key="1">
    <citation type="journal article" date="2017" name="Curr. Biol.">
        <title>Genome architecture and evolution of a unichromosomal asexual nematode.</title>
        <authorList>
            <person name="Fradin H."/>
            <person name="Zegar C."/>
            <person name="Gutwein M."/>
            <person name="Lucas J."/>
            <person name="Kovtun M."/>
            <person name="Corcoran D."/>
            <person name="Baugh L.R."/>
            <person name="Kiontke K."/>
            <person name="Gunsalus K."/>
            <person name="Fitch D.H."/>
            <person name="Piano F."/>
        </authorList>
    </citation>
    <scope>NUCLEOTIDE SEQUENCE [LARGE SCALE GENOMIC DNA]</scope>
    <source>
        <strain evidence="1">PF1309</strain>
    </source>
</reference>
<name>A0A2A2M603_9BILA</name>
<keyword evidence="2" id="KW-1185">Reference proteome</keyword>
<dbReference type="Proteomes" id="UP000218231">
    <property type="component" value="Unassembled WGS sequence"/>
</dbReference>
<organism evidence="1 2">
    <name type="scientific">Diploscapter pachys</name>
    <dbReference type="NCBI Taxonomy" id="2018661"/>
    <lineage>
        <taxon>Eukaryota</taxon>
        <taxon>Metazoa</taxon>
        <taxon>Ecdysozoa</taxon>
        <taxon>Nematoda</taxon>
        <taxon>Chromadorea</taxon>
        <taxon>Rhabditida</taxon>
        <taxon>Rhabditina</taxon>
        <taxon>Rhabditomorpha</taxon>
        <taxon>Rhabditoidea</taxon>
        <taxon>Rhabditidae</taxon>
        <taxon>Diploscapter</taxon>
    </lineage>
</organism>
<accession>A0A2A2M603</accession>